<comment type="caution">
    <text evidence="1">The sequence shown here is derived from an EMBL/GenBank/DDBJ whole genome shotgun (WGS) entry which is preliminary data.</text>
</comment>
<dbReference type="PANTHER" id="PTHR38477:SF1">
    <property type="entry name" value="MUREIN L,D-TRANSPEPTIDASE CATALYTIC DOMAIN FAMILY PROTEIN"/>
    <property type="match status" value="1"/>
</dbReference>
<accession>A0A3N4MQ65</accession>
<protein>
    <recommendedName>
        <fullName evidence="3">Peptidase</fullName>
    </recommendedName>
</protein>
<dbReference type="Pfam" id="PF13645">
    <property type="entry name" value="YkuD_2"/>
    <property type="match status" value="1"/>
</dbReference>
<dbReference type="PROSITE" id="PS51257">
    <property type="entry name" value="PROKAR_LIPOPROTEIN"/>
    <property type="match status" value="1"/>
</dbReference>
<dbReference type="Proteomes" id="UP000279089">
    <property type="component" value="Unassembled WGS sequence"/>
</dbReference>
<dbReference type="RefSeq" id="WP_120514748.1">
    <property type="nucleotide sequence ID" value="NZ_QXZY01000002.1"/>
</dbReference>
<proteinExistence type="predicted"/>
<dbReference type="OrthoDB" id="1247236at2"/>
<dbReference type="InterPro" id="IPR032676">
    <property type="entry name" value="YkuD_2"/>
</dbReference>
<dbReference type="AlphaFoldDB" id="A0A3N4MQ65"/>
<keyword evidence="2" id="KW-1185">Reference proteome</keyword>
<evidence type="ECO:0008006" key="3">
    <source>
        <dbReference type="Google" id="ProtNLM"/>
    </source>
</evidence>
<sequence>MRLCHYIFPVLLIMLAACEEKKPVREQPSVPAVVKTPPMSMQKLSRKVKELREYARRKGYNTRYACFIDFGVFSGNKRFVFFDLEKDKPVSSALVCHGQGPDYRMETVPFSNTPGSLCSSPGRYRIGGKYSGRFGTAYKLHGLDESNSNAFERFVVLHGHSCVPMVESEGGICRSDGCPTLNPRYFSTIQPYLDKASKPVLLWVYR</sequence>
<dbReference type="PANTHER" id="PTHR38477">
    <property type="entry name" value="HYPOTHETICAL EXPORTED PROTEIN"/>
    <property type="match status" value="1"/>
</dbReference>
<reference evidence="2" key="1">
    <citation type="submission" date="2018-11" db="EMBL/GenBank/DDBJ databases">
        <title>Chitinophaga lutea sp.nov., isolate from arsenic contaminated soil.</title>
        <authorList>
            <person name="Zong Y."/>
        </authorList>
    </citation>
    <scope>NUCLEOTIDE SEQUENCE [LARGE SCALE GENOMIC DNA]</scope>
    <source>
        <strain evidence="2">YLT18</strain>
    </source>
</reference>
<evidence type="ECO:0000313" key="1">
    <source>
        <dbReference type="EMBL" id="RPD41809.1"/>
    </source>
</evidence>
<dbReference type="EMBL" id="RMBX01000003">
    <property type="protein sequence ID" value="RPD41809.1"/>
    <property type="molecule type" value="Genomic_DNA"/>
</dbReference>
<evidence type="ECO:0000313" key="2">
    <source>
        <dbReference type="Proteomes" id="UP000279089"/>
    </source>
</evidence>
<gene>
    <name evidence="1" type="ORF">EG028_06475</name>
</gene>
<organism evidence="1 2">
    <name type="scientific">Chitinophaga barathri</name>
    <dbReference type="NCBI Taxonomy" id="1647451"/>
    <lineage>
        <taxon>Bacteria</taxon>
        <taxon>Pseudomonadati</taxon>
        <taxon>Bacteroidota</taxon>
        <taxon>Chitinophagia</taxon>
        <taxon>Chitinophagales</taxon>
        <taxon>Chitinophagaceae</taxon>
        <taxon>Chitinophaga</taxon>
    </lineage>
</organism>
<name>A0A3N4MQ65_9BACT</name>